<dbReference type="Pfam" id="PF08352">
    <property type="entry name" value="oligo_HPY"/>
    <property type="match status" value="1"/>
</dbReference>
<dbReference type="InterPro" id="IPR027417">
    <property type="entry name" value="P-loop_NTPase"/>
</dbReference>
<proteinExistence type="inferred from homology"/>
<evidence type="ECO:0000256" key="3">
    <source>
        <dbReference type="ARBA" id="ARBA00022448"/>
    </source>
</evidence>
<name>A0ABU6NFG7_9BACI</name>
<dbReference type="CDD" id="cd03257">
    <property type="entry name" value="ABC_NikE_OppD_transporters"/>
    <property type="match status" value="1"/>
</dbReference>
<dbReference type="PANTHER" id="PTHR43297:SF2">
    <property type="entry name" value="DIPEPTIDE TRANSPORT ATP-BINDING PROTEIN DPPD"/>
    <property type="match status" value="1"/>
</dbReference>
<sequence>MRRLSKDAILQVRDLRTSFFTKQLEVKAVDGVTFDVEKGKTIGIVGESGSGKSITSLSILNLLSHPGKIVGGEILFKGEDLSKKSPAQMRKIRGNEISMIFQEPMTSLNPTFTVGRQISESFQIHEKLSKKEARKRSIEMLKLVGIPSPEKRIDQYPFELSGGMRQRVMIAIALACKPELLIADEPTTALDVTIQAQILELIKELQRTLGMSVIMITHDLGVVAETCDNVAVMYGGQVVEYAPINDLFKNPRHPYTVGLMNSLPKHDEDVEGDLTIIKGSVPAPADMPKGCRFAPRCPFASEICKELPELQTEEDGRQVRCWIYTDKWEGPEVNVRAEYVTKSS</sequence>
<dbReference type="SMART" id="SM00382">
    <property type="entry name" value="AAA"/>
    <property type="match status" value="1"/>
</dbReference>
<organism evidence="9 10">
    <name type="scientific">Shouchella miscanthi</name>
    <dbReference type="NCBI Taxonomy" id="2598861"/>
    <lineage>
        <taxon>Bacteria</taxon>
        <taxon>Bacillati</taxon>
        <taxon>Bacillota</taxon>
        <taxon>Bacilli</taxon>
        <taxon>Bacillales</taxon>
        <taxon>Bacillaceae</taxon>
        <taxon>Shouchella</taxon>
    </lineage>
</organism>
<dbReference type="PROSITE" id="PS00211">
    <property type="entry name" value="ABC_TRANSPORTER_1"/>
    <property type="match status" value="1"/>
</dbReference>
<gene>
    <name evidence="9" type="ORF">P5F74_02280</name>
</gene>
<dbReference type="InterPro" id="IPR050388">
    <property type="entry name" value="ABC_Ni/Peptide_Import"/>
</dbReference>
<evidence type="ECO:0000256" key="4">
    <source>
        <dbReference type="ARBA" id="ARBA00022475"/>
    </source>
</evidence>
<keyword evidence="7" id="KW-0472">Membrane</keyword>
<keyword evidence="4" id="KW-1003">Cell membrane</keyword>
<keyword evidence="5" id="KW-0547">Nucleotide-binding</keyword>
<evidence type="ECO:0000313" key="10">
    <source>
        <dbReference type="Proteomes" id="UP001341820"/>
    </source>
</evidence>
<comment type="similarity">
    <text evidence="2">Belongs to the ABC transporter superfamily.</text>
</comment>
<protein>
    <submittedName>
        <fullName evidence="9">ABC transporter ATP-binding protein</fullName>
    </submittedName>
</protein>
<dbReference type="RefSeq" id="WP_328236295.1">
    <property type="nucleotide sequence ID" value="NZ_JAROAS010000005.1"/>
</dbReference>
<evidence type="ECO:0000256" key="5">
    <source>
        <dbReference type="ARBA" id="ARBA00022741"/>
    </source>
</evidence>
<dbReference type="Gene3D" id="3.40.50.300">
    <property type="entry name" value="P-loop containing nucleotide triphosphate hydrolases"/>
    <property type="match status" value="1"/>
</dbReference>
<evidence type="ECO:0000256" key="1">
    <source>
        <dbReference type="ARBA" id="ARBA00004202"/>
    </source>
</evidence>
<dbReference type="PANTHER" id="PTHR43297">
    <property type="entry name" value="OLIGOPEPTIDE TRANSPORT ATP-BINDING PROTEIN APPD"/>
    <property type="match status" value="1"/>
</dbReference>
<keyword evidence="6 9" id="KW-0067">ATP-binding</keyword>
<dbReference type="GO" id="GO:0005524">
    <property type="term" value="F:ATP binding"/>
    <property type="evidence" value="ECO:0007669"/>
    <property type="project" value="UniProtKB-KW"/>
</dbReference>
<dbReference type="InterPro" id="IPR017871">
    <property type="entry name" value="ABC_transporter-like_CS"/>
</dbReference>
<comment type="caution">
    <text evidence="9">The sequence shown here is derived from an EMBL/GenBank/DDBJ whole genome shotgun (WGS) entry which is preliminary data.</text>
</comment>
<dbReference type="SUPFAM" id="SSF52540">
    <property type="entry name" value="P-loop containing nucleoside triphosphate hydrolases"/>
    <property type="match status" value="1"/>
</dbReference>
<evidence type="ECO:0000256" key="7">
    <source>
        <dbReference type="ARBA" id="ARBA00023136"/>
    </source>
</evidence>
<feature type="domain" description="ABC transporter" evidence="8">
    <location>
        <begin position="10"/>
        <end position="260"/>
    </location>
</feature>
<dbReference type="InterPro" id="IPR003439">
    <property type="entry name" value="ABC_transporter-like_ATP-bd"/>
</dbReference>
<dbReference type="PROSITE" id="PS50893">
    <property type="entry name" value="ABC_TRANSPORTER_2"/>
    <property type="match status" value="1"/>
</dbReference>
<keyword evidence="3" id="KW-0813">Transport</keyword>
<dbReference type="EMBL" id="JAROAS010000005">
    <property type="protein sequence ID" value="MED4126951.1"/>
    <property type="molecule type" value="Genomic_DNA"/>
</dbReference>
<accession>A0ABU6NFG7</accession>
<keyword evidence="10" id="KW-1185">Reference proteome</keyword>
<dbReference type="InterPro" id="IPR013563">
    <property type="entry name" value="Oligopep_ABC_C"/>
</dbReference>
<dbReference type="InterPro" id="IPR003593">
    <property type="entry name" value="AAA+_ATPase"/>
</dbReference>
<dbReference type="Proteomes" id="UP001341820">
    <property type="component" value="Unassembled WGS sequence"/>
</dbReference>
<evidence type="ECO:0000256" key="6">
    <source>
        <dbReference type="ARBA" id="ARBA00022840"/>
    </source>
</evidence>
<dbReference type="NCBIfam" id="TIGR01727">
    <property type="entry name" value="oligo_HPY"/>
    <property type="match status" value="1"/>
</dbReference>
<evidence type="ECO:0000313" key="9">
    <source>
        <dbReference type="EMBL" id="MED4126951.1"/>
    </source>
</evidence>
<evidence type="ECO:0000256" key="2">
    <source>
        <dbReference type="ARBA" id="ARBA00005417"/>
    </source>
</evidence>
<evidence type="ECO:0000259" key="8">
    <source>
        <dbReference type="PROSITE" id="PS50893"/>
    </source>
</evidence>
<reference evidence="9 10" key="1">
    <citation type="submission" date="2023-03" db="EMBL/GenBank/DDBJ databases">
        <title>Bacillus Genome Sequencing.</title>
        <authorList>
            <person name="Dunlap C."/>
        </authorList>
    </citation>
    <scope>NUCLEOTIDE SEQUENCE [LARGE SCALE GENOMIC DNA]</scope>
    <source>
        <strain evidence="9 10">B-4107</strain>
    </source>
</reference>
<dbReference type="Pfam" id="PF00005">
    <property type="entry name" value="ABC_tran"/>
    <property type="match status" value="1"/>
</dbReference>
<comment type="subcellular location">
    <subcellularLocation>
        <location evidence="1">Cell membrane</location>
        <topology evidence="1">Peripheral membrane protein</topology>
    </subcellularLocation>
</comment>